<gene>
    <name evidence="1" type="ORF">NKR19_g6874</name>
</gene>
<keyword evidence="2" id="KW-1185">Reference proteome</keyword>
<dbReference type="EMBL" id="JANBVN010000112">
    <property type="protein sequence ID" value="KAJ9143271.1"/>
    <property type="molecule type" value="Genomic_DNA"/>
</dbReference>
<dbReference type="Proteomes" id="UP001174691">
    <property type="component" value="Unassembled WGS sequence"/>
</dbReference>
<sequence length="238" mass="26555">MTRAPDIRDLKESREFYNGLPDDAGQPPVSAEHRRAIGEIVARYGLIEKVGIHLIHGHSTLPENTVLVGTNDLDHYRFVKQTKLDDLDVNNVHGHIFALTDHGFRPYEYQTGMLPDLSGIDVDAFLEEMASFLRENSLQSLVALQILDSNCKLDMVEFVLPCATIMGRASDVKGYVKSRVTGWRFEMEDGRLCECKANESHGQTGGPQGHIIFNEGAPHRKPETIEEALGVLESRGMI</sequence>
<dbReference type="AlphaFoldDB" id="A0AA38RDD2"/>
<proteinExistence type="predicted"/>
<organism evidence="1 2">
    <name type="scientific">Coniochaeta hoffmannii</name>
    <dbReference type="NCBI Taxonomy" id="91930"/>
    <lineage>
        <taxon>Eukaryota</taxon>
        <taxon>Fungi</taxon>
        <taxon>Dikarya</taxon>
        <taxon>Ascomycota</taxon>
        <taxon>Pezizomycotina</taxon>
        <taxon>Sordariomycetes</taxon>
        <taxon>Sordariomycetidae</taxon>
        <taxon>Coniochaetales</taxon>
        <taxon>Coniochaetaceae</taxon>
        <taxon>Coniochaeta</taxon>
    </lineage>
</organism>
<protein>
    <submittedName>
        <fullName evidence="1">Uncharacterized protein</fullName>
    </submittedName>
</protein>
<accession>A0AA38RDD2</accession>
<reference evidence="1" key="1">
    <citation type="submission" date="2022-07" db="EMBL/GenBank/DDBJ databases">
        <title>Fungi with potential for degradation of polypropylene.</title>
        <authorList>
            <person name="Gostincar C."/>
        </authorList>
    </citation>
    <scope>NUCLEOTIDE SEQUENCE</scope>
    <source>
        <strain evidence="1">EXF-13287</strain>
    </source>
</reference>
<comment type="caution">
    <text evidence="1">The sequence shown here is derived from an EMBL/GenBank/DDBJ whole genome shotgun (WGS) entry which is preliminary data.</text>
</comment>
<evidence type="ECO:0000313" key="2">
    <source>
        <dbReference type="Proteomes" id="UP001174691"/>
    </source>
</evidence>
<evidence type="ECO:0000313" key="1">
    <source>
        <dbReference type="EMBL" id="KAJ9143271.1"/>
    </source>
</evidence>
<name>A0AA38RDD2_9PEZI</name>